<comment type="pathway">
    <text evidence="1 13">Amino-acid biosynthesis; L-lysine biosynthesis via AAA pathway; L-lysine from L-alpha-aminoadipate (fungal route): step 3/3.</text>
</comment>
<dbReference type="InterPro" id="IPR036291">
    <property type="entry name" value="NAD(P)-bd_dom_sf"/>
</dbReference>
<feature type="binding site" evidence="15">
    <location>
        <begin position="203"/>
        <end position="204"/>
    </location>
    <ligand>
        <name>NAD(+)</name>
        <dbReference type="ChEBI" id="CHEBI:57540"/>
    </ligand>
</feature>
<feature type="domain" description="Alanine dehydrogenase/pyridine nucleotide transhydrogenase N-terminal" evidence="18">
    <location>
        <begin position="6"/>
        <end position="141"/>
    </location>
</feature>
<dbReference type="InterPro" id="IPR051168">
    <property type="entry name" value="AASS"/>
</dbReference>
<feature type="binding site" evidence="15">
    <location>
        <position position="278"/>
    </location>
    <ligand>
        <name>NAD(+)</name>
        <dbReference type="ChEBI" id="CHEBI:57540"/>
    </ligand>
</feature>
<keyword evidence="8 13" id="KW-0520">NAD</keyword>
<dbReference type="Proteomes" id="UP000837801">
    <property type="component" value="Unassembled WGS sequence"/>
</dbReference>
<feature type="disulfide bond" evidence="16">
    <location>
        <begin position="205"/>
        <end position="249"/>
    </location>
</feature>
<evidence type="ECO:0000313" key="19">
    <source>
        <dbReference type="EMBL" id="CAH2353072.1"/>
    </source>
</evidence>
<keyword evidence="6 13" id="KW-0028">Amino-acid biosynthesis</keyword>
<comment type="caution">
    <text evidence="19">The sequence shown here is derived from an EMBL/GenBank/DDBJ whole genome shotgun (WGS) entry which is preliminary data.</text>
</comment>
<feature type="binding site" evidence="15">
    <location>
        <position position="129"/>
    </location>
    <ligand>
        <name>NAD(+)</name>
        <dbReference type="ChEBI" id="CHEBI:57540"/>
    </ligand>
</feature>
<reference evidence="19" key="1">
    <citation type="submission" date="2022-03" db="EMBL/GenBank/DDBJ databases">
        <authorList>
            <person name="Legras J.-L."/>
            <person name="Devillers H."/>
            <person name="Grondin C."/>
        </authorList>
    </citation>
    <scope>NUCLEOTIDE SEQUENCE</scope>
    <source>
        <strain evidence="19">CLIB 1423</strain>
    </source>
</reference>
<dbReference type="SUPFAM" id="SSF51735">
    <property type="entry name" value="NAD(P)-binding Rossmann-fold domains"/>
    <property type="match status" value="1"/>
</dbReference>
<proteinExistence type="inferred from homology"/>
<dbReference type="OrthoDB" id="265306at2759"/>
<dbReference type="PANTHER" id="PTHR11133">
    <property type="entry name" value="SACCHAROPINE DEHYDROGENASE"/>
    <property type="match status" value="1"/>
</dbReference>
<evidence type="ECO:0000256" key="9">
    <source>
        <dbReference type="ARBA" id="ARBA00023154"/>
    </source>
</evidence>
<dbReference type="EMBL" id="CAKXYY010000009">
    <property type="protein sequence ID" value="CAH2353072.1"/>
    <property type="molecule type" value="Genomic_DNA"/>
</dbReference>
<dbReference type="InterPro" id="IPR007886">
    <property type="entry name" value="AlaDH/PNT_N"/>
</dbReference>
<organism evidence="19 20">
    <name type="scientific">[Candida] railenensis</name>
    <dbReference type="NCBI Taxonomy" id="45579"/>
    <lineage>
        <taxon>Eukaryota</taxon>
        <taxon>Fungi</taxon>
        <taxon>Dikarya</taxon>
        <taxon>Ascomycota</taxon>
        <taxon>Saccharomycotina</taxon>
        <taxon>Pichiomycetes</taxon>
        <taxon>Debaryomycetaceae</taxon>
        <taxon>Kurtzmaniella</taxon>
    </lineage>
</organism>
<dbReference type="AlphaFoldDB" id="A0A9P0QQV7"/>
<accession>A0A9P0QQV7</accession>
<evidence type="ECO:0000256" key="11">
    <source>
        <dbReference type="ARBA" id="ARBA00033228"/>
    </source>
</evidence>
<feature type="binding site" evidence="15">
    <location>
        <position position="227"/>
    </location>
    <ligand>
        <name>NAD(+)</name>
        <dbReference type="ChEBI" id="CHEBI:57540"/>
    </ligand>
</feature>
<evidence type="ECO:0000256" key="2">
    <source>
        <dbReference type="ARBA" id="ARBA00005689"/>
    </source>
</evidence>
<evidence type="ECO:0000256" key="15">
    <source>
        <dbReference type="PIRSR" id="PIRSR018250-3"/>
    </source>
</evidence>
<comment type="similarity">
    <text evidence="2 13">Belongs to the AlaDH/PNT family.</text>
</comment>
<dbReference type="Gene3D" id="3.40.50.720">
    <property type="entry name" value="NAD(P)-binding Rossmann-like Domain"/>
    <property type="match status" value="1"/>
</dbReference>
<evidence type="ECO:0000313" key="20">
    <source>
        <dbReference type="Proteomes" id="UP000837801"/>
    </source>
</evidence>
<evidence type="ECO:0000256" key="3">
    <source>
        <dbReference type="ARBA" id="ARBA00011245"/>
    </source>
</evidence>
<dbReference type="FunFam" id="3.40.50.720:FF:000217">
    <property type="entry name" value="Saccharopine dehydrogenase [NAD(+), L-lysine-forming]"/>
    <property type="match status" value="1"/>
</dbReference>
<evidence type="ECO:0000256" key="1">
    <source>
        <dbReference type="ARBA" id="ARBA00004884"/>
    </source>
</evidence>
<dbReference type="SUPFAM" id="SSF52283">
    <property type="entry name" value="Formate/glycerate dehydrogenase catalytic domain-like"/>
    <property type="match status" value="1"/>
</dbReference>
<name>A0A9P0QQV7_9ASCO</name>
<evidence type="ECO:0000256" key="6">
    <source>
        <dbReference type="ARBA" id="ARBA00022605"/>
    </source>
</evidence>
<dbReference type="GO" id="GO:0005737">
    <property type="term" value="C:cytoplasm"/>
    <property type="evidence" value="ECO:0007669"/>
    <property type="project" value="TreeGrafter"/>
</dbReference>
<keyword evidence="10" id="KW-1015">Disulfide bond</keyword>
<evidence type="ECO:0000256" key="4">
    <source>
        <dbReference type="ARBA" id="ARBA00012847"/>
    </source>
</evidence>
<keyword evidence="7 13" id="KW-0560">Oxidoreductase</keyword>
<feature type="domain" description="Alanine dehydrogenase/pyridine nucleotide transhydrogenase NAD(H)-binding" evidence="17">
    <location>
        <begin position="174"/>
        <end position="317"/>
    </location>
</feature>
<keyword evidence="20" id="KW-1185">Reference proteome</keyword>
<keyword evidence="9 13" id="KW-0457">Lysine biosynthesis</keyword>
<feature type="active site" description="Proton acceptor" evidence="14">
    <location>
        <position position="76"/>
    </location>
</feature>
<evidence type="ECO:0000256" key="14">
    <source>
        <dbReference type="PIRSR" id="PIRSR018250-1"/>
    </source>
</evidence>
<evidence type="ECO:0000256" key="12">
    <source>
        <dbReference type="ARBA" id="ARBA00047860"/>
    </source>
</evidence>
<dbReference type="SMART" id="SM01003">
    <property type="entry name" value="AlaDh_PNT_N"/>
    <property type="match status" value="1"/>
</dbReference>
<gene>
    <name evidence="19" type="ORF">CLIB1423_09S02168</name>
</gene>
<sequence length="367" mass="40517">MSVTLHLRAETKPLERRTALTPSNAKSLIADGFTIYVENSSQSAFETREYADIGAIIVPEGSWKEAPRDRIIFGLKELPETETFPLVHEHILFGHCYKNQIGWKDVLGRFPDGDGTLYDIEFLENEQGRRVAAFGFYAGFGGAALGVKDWAYKVVNDDEGNLPGVSAYQEEAVLTSEIRGELAQALKKTNGEYPKCLVIGALGRCGSGAIDLLQKVGIPDSHIIRWDMNETAKGGPFKEIVEADIFINCIYLTSTIPPFVTYESLNVPGRRLRTIVDVSADITNIHNPIPVYDVATTFPNPTVDVPTSNGPKLSVCAIDHFPSLLPREASEAFGKDLLPSLRQLPERESAPVWAKAKSLYEKHITRL</sequence>
<dbReference type="GO" id="GO:0019878">
    <property type="term" value="P:lysine biosynthetic process via aminoadipic acid"/>
    <property type="evidence" value="ECO:0007669"/>
    <property type="project" value="TreeGrafter"/>
</dbReference>
<dbReference type="InterPro" id="IPR007698">
    <property type="entry name" value="AlaDH/PNT_NAD(H)-bd"/>
</dbReference>
<feature type="binding site" evidence="15">
    <location>
        <position position="231"/>
    </location>
    <ligand>
        <name>NAD(+)</name>
        <dbReference type="ChEBI" id="CHEBI:57540"/>
    </ligand>
</feature>
<protein>
    <recommendedName>
        <fullName evidence="5 13">Saccharopine dehydrogenase [NAD(+), L-lysine-forming]</fullName>
        <shortName evidence="13">SDH</shortName>
        <ecNumber evidence="4 13">1.5.1.7</ecNumber>
    </recommendedName>
    <alternativeName>
        <fullName evidence="11 13">Lysine--2-oxoglutarate reductase</fullName>
    </alternativeName>
</protein>
<evidence type="ECO:0000259" key="17">
    <source>
        <dbReference type="SMART" id="SM01002"/>
    </source>
</evidence>
<dbReference type="SMART" id="SM01002">
    <property type="entry name" value="AlaDh_PNT_C"/>
    <property type="match status" value="1"/>
</dbReference>
<evidence type="ECO:0000256" key="8">
    <source>
        <dbReference type="ARBA" id="ARBA00023027"/>
    </source>
</evidence>
<dbReference type="PANTHER" id="PTHR11133:SF23">
    <property type="entry name" value="SACCHAROPINE DEHYDROGENASE [NAD(+), L-LYSINE-FORMING]"/>
    <property type="match status" value="1"/>
</dbReference>
<evidence type="ECO:0000256" key="16">
    <source>
        <dbReference type="PIRSR" id="PIRSR018250-4"/>
    </source>
</evidence>
<feature type="binding site" evidence="15">
    <location>
        <position position="251"/>
    </location>
    <ligand>
        <name>NAD(+)</name>
        <dbReference type="ChEBI" id="CHEBI:57540"/>
    </ligand>
</feature>
<dbReference type="GO" id="GO:0004754">
    <property type="term" value="F:saccharopine dehydrogenase (NAD+, L-lysine-forming) activity"/>
    <property type="evidence" value="ECO:0007669"/>
    <property type="project" value="UniProtKB-EC"/>
</dbReference>
<dbReference type="PIRSF" id="PIRSF018250">
    <property type="entry name" value="Saccharopine_DH_Lys"/>
    <property type="match status" value="1"/>
</dbReference>
<evidence type="ECO:0000259" key="18">
    <source>
        <dbReference type="SMART" id="SM01003"/>
    </source>
</evidence>
<evidence type="ECO:0000256" key="7">
    <source>
        <dbReference type="ARBA" id="ARBA00023002"/>
    </source>
</evidence>
<dbReference type="FunFam" id="3.40.50.720:FF:000423">
    <property type="entry name" value="Saccharopine dehydrogenase [NAD(+), L-lysine-forming]"/>
    <property type="match status" value="1"/>
</dbReference>
<feature type="active site" description="Proton donor" evidence="14">
    <location>
        <position position="95"/>
    </location>
</feature>
<dbReference type="CDD" id="cd12188">
    <property type="entry name" value="SDH"/>
    <property type="match status" value="1"/>
</dbReference>
<evidence type="ECO:0000256" key="10">
    <source>
        <dbReference type="ARBA" id="ARBA00023157"/>
    </source>
</evidence>
<comment type="catalytic activity">
    <reaction evidence="12 13">
        <text>L-saccharopine + NAD(+) + H2O = L-lysine + 2-oxoglutarate + NADH + H(+)</text>
        <dbReference type="Rhea" id="RHEA:12440"/>
        <dbReference type="ChEBI" id="CHEBI:15377"/>
        <dbReference type="ChEBI" id="CHEBI:15378"/>
        <dbReference type="ChEBI" id="CHEBI:16810"/>
        <dbReference type="ChEBI" id="CHEBI:32551"/>
        <dbReference type="ChEBI" id="CHEBI:57540"/>
        <dbReference type="ChEBI" id="CHEBI:57945"/>
        <dbReference type="ChEBI" id="CHEBI:57951"/>
        <dbReference type="EC" id="1.5.1.7"/>
    </reaction>
</comment>
<evidence type="ECO:0000256" key="13">
    <source>
        <dbReference type="PIRNR" id="PIRNR018250"/>
    </source>
</evidence>
<dbReference type="EC" id="1.5.1.7" evidence="4 13"/>
<evidence type="ECO:0000256" key="5">
    <source>
        <dbReference type="ARBA" id="ARBA00021221"/>
    </source>
</evidence>
<dbReference type="InterPro" id="IPR027281">
    <property type="entry name" value="Lys1"/>
</dbReference>
<dbReference type="Pfam" id="PF05222">
    <property type="entry name" value="AlaDh_PNT_N"/>
    <property type="match status" value="1"/>
</dbReference>
<comment type="subunit">
    <text evidence="3">Monomer.</text>
</comment>